<dbReference type="Proteomes" id="UP000383971">
    <property type="component" value="Unassembled WGS sequence"/>
</dbReference>
<accession>A0A5E4Z2Q7</accession>
<dbReference type="GO" id="GO:0005198">
    <property type="term" value="F:structural molecule activity"/>
    <property type="evidence" value="ECO:0007669"/>
    <property type="project" value="InterPro"/>
</dbReference>
<feature type="region of interest" description="Disordered" evidence="1">
    <location>
        <begin position="538"/>
        <end position="559"/>
    </location>
</feature>
<dbReference type="InterPro" id="IPR006429">
    <property type="entry name" value="Phage_lambda_portal"/>
</dbReference>
<dbReference type="Pfam" id="PF05136">
    <property type="entry name" value="Phage_portal_2"/>
    <property type="match status" value="1"/>
</dbReference>
<sequence>MPSLIVDTSGKPFGDLPSGGRARADSGWGGPGVTQPPYSSLFPYEASNVQTQEMGQWFPQIRSPDSEINQHRDRMVSRSRDLARNDGWAHGGISRILDNTVGAHLRLSSSPDWRLLRRFNKGFDAQWADEFGKAVEALWRGYSEDLGHYNDLTRQLTVSQQMRLGLRHKLVDGEDIVVAYWKPERVGRGGAQYATTFLVVDPDRLSNPYQMVDTKYMRGGVEIDDDGVPVAYHIRKAHQNDWYNAAESMVWERVVREDEDGWRRVIHDFERDRAGQNRGIGVFTPVLAHMKMLARYYGVELQAATVATIFGTYVTSPYDPAMIEAAMDSDRGDQEMGFYQDLRADWAKDRPAMLNGVRVPTLAPGEEIKQVAAAHPHDGFEDFAHEMLRSVAAALGVSAEQITQDWSKTNYSSARAALLESWKTLSRRNAEFKIGTATPMFAAWLREPMERGDLDDVLPRNAPEFVEAATAYARCDWLGVARGWVDPVKEKQGAVLGMDAGLSTLKRECAEQGLDWEEVLAQRALEISAMERLGIPLPKWTGASPAEQAATPEEAPEPQ</sequence>
<proteinExistence type="predicted"/>
<gene>
    <name evidence="2" type="ORF">PCO31111_05048</name>
</gene>
<evidence type="ECO:0000256" key="1">
    <source>
        <dbReference type="SAM" id="MobiDB-lite"/>
    </source>
</evidence>
<evidence type="ECO:0000313" key="3">
    <source>
        <dbReference type="Proteomes" id="UP000383971"/>
    </source>
</evidence>
<protein>
    <submittedName>
        <fullName evidence="2">Phage portal protein</fullName>
    </submittedName>
</protein>
<organism evidence="2 3">
    <name type="scientific">Pandoraea communis</name>
    <dbReference type="NCBI Taxonomy" id="2508297"/>
    <lineage>
        <taxon>Bacteria</taxon>
        <taxon>Pseudomonadati</taxon>
        <taxon>Pseudomonadota</taxon>
        <taxon>Betaproteobacteria</taxon>
        <taxon>Burkholderiales</taxon>
        <taxon>Burkholderiaceae</taxon>
        <taxon>Pandoraea</taxon>
    </lineage>
</organism>
<dbReference type="GO" id="GO:0019068">
    <property type="term" value="P:virion assembly"/>
    <property type="evidence" value="ECO:0007669"/>
    <property type="project" value="InterPro"/>
</dbReference>
<feature type="region of interest" description="Disordered" evidence="1">
    <location>
        <begin position="1"/>
        <end position="32"/>
    </location>
</feature>
<keyword evidence="3" id="KW-1185">Reference proteome</keyword>
<evidence type="ECO:0000313" key="2">
    <source>
        <dbReference type="EMBL" id="VVE55511.1"/>
    </source>
</evidence>
<dbReference type="EMBL" id="CABPSE010000029">
    <property type="protein sequence ID" value="VVE55511.1"/>
    <property type="molecule type" value="Genomic_DNA"/>
</dbReference>
<name>A0A5E4Z2Q7_9BURK</name>
<dbReference type="NCBIfam" id="TIGR01539">
    <property type="entry name" value="portal_lambda"/>
    <property type="match status" value="1"/>
</dbReference>
<reference evidence="2 3" key="1">
    <citation type="submission" date="2019-08" db="EMBL/GenBank/DDBJ databases">
        <authorList>
            <person name="Peeters C."/>
        </authorList>
    </citation>
    <scope>NUCLEOTIDE SEQUENCE [LARGE SCALE GENOMIC DNA]</scope>
    <source>
        <strain evidence="2 3">LMG 31111</strain>
    </source>
</reference>
<dbReference type="AlphaFoldDB" id="A0A5E4Z2Q7"/>